<dbReference type="Proteomes" id="UP000747542">
    <property type="component" value="Unassembled WGS sequence"/>
</dbReference>
<name>A0A8J5MKG8_HOMAM</name>
<dbReference type="EMBL" id="JAHLQT010044209">
    <property type="protein sequence ID" value="KAG7154535.1"/>
    <property type="molecule type" value="Genomic_DNA"/>
</dbReference>
<protein>
    <submittedName>
        <fullName evidence="1">Uncharacterized protein</fullName>
    </submittedName>
</protein>
<accession>A0A8J5MKG8</accession>
<evidence type="ECO:0000313" key="1">
    <source>
        <dbReference type="EMBL" id="KAG7154535.1"/>
    </source>
</evidence>
<gene>
    <name evidence="2" type="ORF">Hamer_G025901</name>
    <name evidence="1" type="ORF">Hamer_G029584</name>
</gene>
<sequence length="35" mass="4006">MRESLTLLLQCPGPYFGAALQQVQKVIQENIWQVC</sequence>
<organism evidence="1 3">
    <name type="scientific">Homarus americanus</name>
    <name type="common">American lobster</name>
    <dbReference type="NCBI Taxonomy" id="6706"/>
    <lineage>
        <taxon>Eukaryota</taxon>
        <taxon>Metazoa</taxon>
        <taxon>Ecdysozoa</taxon>
        <taxon>Arthropoda</taxon>
        <taxon>Crustacea</taxon>
        <taxon>Multicrustacea</taxon>
        <taxon>Malacostraca</taxon>
        <taxon>Eumalacostraca</taxon>
        <taxon>Eucarida</taxon>
        <taxon>Decapoda</taxon>
        <taxon>Pleocyemata</taxon>
        <taxon>Astacidea</taxon>
        <taxon>Nephropoidea</taxon>
        <taxon>Nephropidae</taxon>
        <taxon>Homarus</taxon>
    </lineage>
</organism>
<comment type="caution">
    <text evidence="1">The sequence shown here is derived from an EMBL/GenBank/DDBJ whole genome shotgun (WGS) entry which is preliminary data.</text>
</comment>
<evidence type="ECO:0000313" key="3">
    <source>
        <dbReference type="Proteomes" id="UP000747542"/>
    </source>
</evidence>
<dbReference type="AlphaFoldDB" id="A0A8J5MKG8"/>
<reference evidence="1" key="1">
    <citation type="journal article" date="2021" name="Sci. Adv.">
        <title>The American lobster genome reveals insights on longevity, neural, and immune adaptations.</title>
        <authorList>
            <person name="Polinski J.M."/>
            <person name="Zimin A.V."/>
            <person name="Clark K.F."/>
            <person name="Kohn A.B."/>
            <person name="Sadowski N."/>
            <person name="Timp W."/>
            <person name="Ptitsyn A."/>
            <person name="Khanna P."/>
            <person name="Romanova D.Y."/>
            <person name="Williams P."/>
            <person name="Greenwood S.J."/>
            <person name="Moroz L.L."/>
            <person name="Walt D.R."/>
            <person name="Bodnar A.G."/>
        </authorList>
    </citation>
    <scope>NUCLEOTIDE SEQUENCE</scope>
    <source>
        <strain evidence="1">GMGI-L3</strain>
    </source>
</reference>
<dbReference type="EMBL" id="JAHLQT010024115">
    <property type="protein sequence ID" value="KAG7165550.1"/>
    <property type="molecule type" value="Genomic_DNA"/>
</dbReference>
<evidence type="ECO:0000313" key="2">
    <source>
        <dbReference type="EMBL" id="KAG7165550.1"/>
    </source>
</evidence>
<proteinExistence type="predicted"/>
<keyword evidence="3" id="KW-1185">Reference proteome</keyword>